<name>A0AAJ8MS87_9TREE</name>
<evidence type="ECO:0000313" key="3">
    <source>
        <dbReference type="Proteomes" id="UP000094020"/>
    </source>
</evidence>
<keyword evidence="3" id="KW-1185">Reference proteome</keyword>
<reference evidence="2" key="1">
    <citation type="submission" date="2013-07" db="EMBL/GenBank/DDBJ databases">
        <authorList>
            <consortium name="The Broad Institute Genome Sequencing Platform"/>
            <person name="Cuomo C."/>
            <person name="Litvintseva A."/>
            <person name="Chen Y."/>
            <person name="Heitman J."/>
            <person name="Sun S."/>
            <person name="Springer D."/>
            <person name="Dromer F."/>
            <person name="Young S.K."/>
            <person name="Zeng Q."/>
            <person name="Gargeya S."/>
            <person name="Fitzgerald M."/>
            <person name="Abouelleil A."/>
            <person name="Alvarado L."/>
            <person name="Berlin A.M."/>
            <person name="Chapman S.B."/>
            <person name="Dewar J."/>
            <person name="Goldberg J."/>
            <person name="Griggs A."/>
            <person name="Gujja S."/>
            <person name="Hansen M."/>
            <person name="Howarth C."/>
            <person name="Imamovic A."/>
            <person name="Larimer J."/>
            <person name="McCowan C."/>
            <person name="Murphy C."/>
            <person name="Pearson M."/>
            <person name="Priest M."/>
            <person name="Roberts A."/>
            <person name="Saif S."/>
            <person name="Shea T."/>
            <person name="Sykes S."/>
            <person name="Wortman J."/>
            <person name="Nusbaum C."/>
            <person name="Birren B."/>
        </authorList>
    </citation>
    <scope>NUCLEOTIDE SEQUENCE</scope>
    <source>
        <strain evidence="2">CBS 10737</strain>
    </source>
</reference>
<reference evidence="2" key="2">
    <citation type="submission" date="2024-02" db="EMBL/GenBank/DDBJ databases">
        <title>Comparative genomics of Cryptococcus and Kwoniella reveals pathogenesis evolution and contrasting modes of karyotype evolution via chromosome fusion or intercentromeric recombination.</title>
        <authorList>
            <person name="Coelho M.A."/>
            <person name="David-Palma M."/>
            <person name="Shea T."/>
            <person name="Bowers K."/>
            <person name="McGinley-Smith S."/>
            <person name="Mohammad A.W."/>
            <person name="Gnirke A."/>
            <person name="Yurkov A.M."/>
            <person name="Nowrousian M."/>
            <person name="Sun S."/>
            <person name="Cuomo C.A."/>
            <person name="Heitman J."/>
        </authorList>
    </citation>
    <scope>NUCLEOTIDE SEQUENCE</scope>
    <source>
        <strain evidence="2">CBS 10737</strain>
    </source>
</reference>
<dbReference type="Proteomes" id="UP000094020">
    <property type="component" value="Chromosome 9"/>
</dbReference>
<dbReference type="AlphaFoldDB" id="A0AAJ8MS87"/>
<dbReference type="EMBL" id="CP144527">
    <property type="protein sequence ID" value="WWC72546.1"/>
    <property type="molecule type" value="Genomic_DNA"/>
</dbReference>
<feature type="region of interest" description="Disordered" evidence="1">
    <location>
        <begin position="1"/>
        <end position="42"/>
    </location>
</feature>
<accession>A0AAJ8MS87</accession>
<evidence type="ECO:0000313" key="2">
    <source>
        <dbReference type="EMBL" id="WWC72546.1"/>
    </source>
</evidence>
<gene>
    <name evidence="2" type="ORF">I206_106508</name>
</gene>
<dbReference type="RefSeq" id="XP_019008145.2">
    <property type="nucleotide sequence ID" value="XM_019159007.2"/>
</dbReference>
<dbReference type="KEGG" id="kpin:30175682"/>
<evidence type="ECO:0000256" key="1">
    <source>
        <dbReference type="SAM" id="MobiDB-lite"/>
    </source>
</evidence>
<feature type="region of interest" description="Disordered" evidence="1">
    <location>
        <begin position="58"/>
        <end position="95"/>
    </location>
</feature>
<feature type="compositionally biased region" description="Polar residues" evidence="1">
    <location>
        <begin position="58"/>
        <end position="81"/>
    </location>
</feature>
<organism evidence="2 3">
    <name type="scientific">Kwoniella pini CBS 10737</name>
    <dbReference type="NCBI Taxonomy" id="1296096"/>
    <lineage>
        <taxon>Eukaryota</taxon>
        <taxon>Fungi</taxon>
        <taxon>Dikarya</taxon>
        <taxon>Basidiomycota</taxon>
        <taxon>Agaricomycotina</taxon>
        <taxon>Tremellomycetes</taxon>
        <taxon>Tremellales</taxon>
        <taxon>Cryptococcaceae</taxon>
        <taxon>Kwoniella</taxon>
    </lineage>
</organism>
<feature type="compositionally biased region" description="Basic residues" evidence="1">
    <location>
        <begin position="85"/>
        <end position="94"/>
    </location>
</feature>
<sequence length="260" mass="28117">MSTSSKGRQSLPPMSNHAFTTPIRPNTSNNSGGGNYSGGNMILSSTRIKQQPQSIGITTSRSMGNLRGSSEGASSINTPVNGASKPKKKNKKGMKGWAWVVEDENGNIIDAPEGTKEEQPIQSAQFGRLDSIEVDEKTRNVKDNIIPSSTSSIHRLINHDNHNDLMNNSVARQFDGDHVNNGNQIDGDIYASSSLPSRASTATVEVIPIKRSRKSTSPGVINANNDGESTVKSYVISYLSLVRKINTILKVTSLHEIWLS</sequence>
<protein>
    <submittedName>
        <fullName evidence="2">Uncharacterized protein</fullName>
    </submittedName>
</protein>
<proteinExistence type="predicted"/>
<dbReference type="GeneID" id="30175682"/>